<gene>
    <name evidence="4" type="primary">LOC115827927</name>
</gene>
<dbReference type="RefSeq" id="XP_030647684.1">
    <property type="nucleotide sequence ID" value="XM_030791824.1"/>
</dbReference>
<dbReference type="InterPro" id="IPR033461">
    <property type="entry name" value="WRNPLPNID"/>
</dbReference>
<evidence type="ECO:0000259" key="2">
    <source>
        <dbReference type="Pfam" id="PF15017"/>
    </source>
</evidence>
<accession>A0A6J2WTV7</accession>
<proteinExistence type="predicted"/>
<keyword evidence="3" id="KW-1185">Reference proteome</keyword>
<protein>
    <submittedName>
        <fullName evidence="4">Uncharacterized protein C9orf40 homolog</fullName>
    </submittedName>
</protein>
<dbReference type="InParanoid" id="A0A6J2WTV7"/>
<dbReference type="AlphaFoldDB" id="A0A6J2WTV7"/>
<dbReference type="Pfam" id="PF15017">
    <property type="entry name" value="WRNPLPNID"/>
    <property type="match status" value="1"/>
</dbReference>
<name>A0A6J2WTV7_CHACN</name>
<reference evidence="4" key="1">
    <citation type="submission" date="2025-08" db="UniProtKB">
        <authorList>
            <consortium name="RefSeq"/>
        </authorList>
    </citation>
    <scope>IDENTIFICATION</scope>
</reference>
<feature type="region of interest" description="Disordered" evidence="1">
    <location>
        <begin position="61"/>
        <end position="118"/>
    </location>
</feature>
<evidence type="ECO:0000256" key="1">
    <source>
        <dbReference type="SAM" id="MobiDB-lite"/>
    </source>
</evidence>
<sequence length="165" mass="18408">MTKRRAENVLLSDVPNKRLSSLCGPETHHKCAHMVQTTASPSLLTLVGNRCRKRPNFFEEEEESHEFTLSPKKTLTSMKNSPDRGMSSGRFRDESKPPVRSSSCVPPKTGTREGVTCTDEDLSSYNSFQYWRVPLPELDLSLLDGDNASETSGTSHSKDLEAMET</sequence>
<evidence type="ECO:0000313" key="4">
    <source>
        <dbReference type="RefSeq" id="XP_030647684.1"/>
    </source>
</evidence>
<evidence type="ECO:0000313" key="3">
    <source>
        <dbReference type="Proteomes" id="UP000504632"/>
    </source>
</evidence>
<dbReference type="GeneID" id="115827927"/>
<dbReference type="OrthoDB" id="8960251at2759"/>
<dbReference type="Proteomes" id="UP000504632">
    <property type="component" value="Chromosome 14"/>
</dbReference>
<feature type="domain" description="Putative WW-binding" evidence="2">
    <location>
        <begin position="124"/>
        <end position="152"/>
    </location>
</feature>
<feature type="region of interest" description="Disordered" evidence="1">
    <location>
        <begin position="142"/>
        <end position="165"/>
    </location>
</feature>
<organism evidence="3 4">
    <name type="scientific">Chanos chanos</name>
    <name type="common">Milkfish</name>
    <name type="synonym">Mugil chanos</name>
    <dbReference type="NCBI Taxonomy" id="29144"/>
    <lineage>
        <taxon>Eukaryota</taxon>
        <taxon>Metazoa</taxon>
        <taxon>Chordata</taxon>
        <taxon>Craniata</taxon>
        <taxon>Vertebrata</taxon>
        <taxon>Euteleostomi</taxon>
        <taxon>Actinopterygii</taxon>
        <taxon>Neopterygii</taxon>
        <taxon>Teleostei</taxon>
        <taxon>Ostariophysi</taxon>
        <taxon>Gonorynchiformes</taxon>
        <taxon>Chanidae</taxon>
        <taxon>Chanos</taxon>
    </lineage>
</organism>
<feature type="compositionally biased region" description="Polar residues" evidence="1">
    <location>
        <begin position="71"/>
        <end position="80"/>
    </location>
</feature>
<feature type="compositionally biased region" description="Basic and acidic residues" evidence="1">
    <location>
        <begin position="156"/>
        <end position="165"/>
    </location>
</feature>